<gene>
    <name evidence="1" type="ORF">ACFWJN_04885</name>
</gene>
<sequence length="54" mass="5672">MTTALPAPRTALERFPAGIAADSIALYQLPERHTDIEQPRTVVAAADAPPASTT</sequence>
<dbReference type="RefSeq" id="WP_386709010.1">
    <property type="nucleotide sequence ID" value="NZ_JBHXIJ010000018.1"/>
</dbReference>
<name>A0ABW6FF67_9ACTN</name>
<accession>A0ABW6FF67</accession>
<organism evidence="1 2">
    <name type="scientific">Streptomyces albidochromogenes</name>
    <dbReference type="NCBI Taxonomy" id="329524"/>
    <lineage>
        <taxon>Bacteria</taxon>
        <taxon>Bacillati</taxon>
        <taxon>Actinomycetota</taxon>
        <taxon>Actinomycetes</taxon>
        <taxon>Kitasatosporales</taxon>
        <taxon>Streptomycetaceae</taxon>
        <taxon>Streptomyces</taxon>
    </lineage>
</organism>
<evidence type="ECO:0000313" key="2">
    <source>
        <dbReference type="Proteomes" id="UP001598448"/>
    </source>
</evidence>
<dbReference type="Proteomes" id="UP001598448">
    <property type="component" value="Unassembled WGS sequence"/>
</dbReference>
<keyword evidence="2" id="KW-1185">Reference proteome</keyword>
<proteinExistence type="predicted"/>
<protein>
    <submittedName>
        <fullName evidence="1">Uncharacterized protein</fullName>
    </submittedName>
</protein>
<comment type="caution">
    <text evidence="1">The sequence shown here is derived from an EMBL/GenBank/DDBJ whole genome shotgun (WGS) entry which is preliminary data.</text>
</comment>
<dbReference type="EMBL" id="JBHXIJ010000018">
    <property type="protein sequence ID" value="MFD5098303.1"/>
    <property type="molecule type" value="Genomic_DNA"/>
</dbReference>
<reference evidence="1 2" key="1">
    <citation type="submission" date="2024-09" db="EMBL/GenBank/DDBJ databases">
        <title>The Natural Products Discovery Center: Release of the First 8490 Sequenced Strains for Exploring Actinobacteria Biosynthetic Diversity.</title>
        <authorList>
            <person name="Kalkreuter E."/>
            <person name="Kautsar S.A."/>
            <person name="Yang D."/>
            <person name="Bader C.D."/>
            <person name="Teijaro C.N."/>
            <person name="Fluegel L."/>
            <person name="Davis C.M."/>
            <person name="Simpson J.R."/>
            <person name="Lauterbach L."/>
            <person name="Steele A.D."/>
            <person name="Gui C."/>
            <person name="Meng S."/>
            <person name="Li G."/>
            <person name="Viehrig K."/>
            <person name="Ye F."/>
            <person name="Su P."/>
            <person name="Kiefer A.F."/>
            <person name="Nichols A."/>
            <person name="Cepeda A.J."/>
            <person name="Yan W."/>
            <person name="Fan B."/>
            <person name="Jiang Y."/>
            <person name="Adhikari A."/>
            <person name="Zheng C.-J."/>
            <person name="Schuster L."/>
            <person name="Cowan T.M."/>
            <person name="Smanski M.J."/>
            <person name="Chevrette M.G."/>
            <person name="De Carvalho L.P.S."/>
            <person name="Shen B."/>
        </authorList>
    </citation>
    <scope>NUCLEOTIDE SEQUENCE [LARGE SCALE GENOMIC DNA]</scope>
    <source>
        <strain evidence="1 2">NPDC058348</strain>
    </source>
</reference>
<evidence type="ECO:0000313" key="1">
    <source>
        <dbReference type="EMBL" id="MFD5098303.1"/>
    </source>
</evidence>